<dbReference type="AlphaFoldDB" id="A0A059DG50"/>
<organism evidence="1">
    <name type="scientific">Eucalyptus grandis</name>
    <name type="common">Flooded gum</name>
    <dbReference type="NCBI Taxonomy" id="71139"/>
    <lineage>
        <taxon>Eukaryota</taxon>
        <taxon>Viridiplantae</taxon>
        <taxon>Streptophyta</taxon>
        <taxon>Embryophyta</taxon>
        <taxon>Tracheophyta</taxon>
        <taxon>Spermatophyta</taxon>
        <taxon>Magnoliopsida</taxon>
        <taxon>eudicotyledons</taxon>
        <taxon>Gunneridae</taxon>
        <taxon>Pentapetalae</taxon>
        <taxon>rosids</taxon>
        <taxon>malvids</taxon>
        <taxon>Myrtales</taxon>
        <taxon>Myrtaceae</taxon>
        <taxon>Myrtoideae</taxon>
        <taxon>Eucalypteae</taxon>
        <taxon>Eucalyptus</taxon>
    </lineage>
</organism>
<gene>
    <name evidence="1" type="ORF">EUGRSUZ_A01673</name>
</gene>
<dbReference type="Gramene" id="KCW89376">
    <property type="protein sequence ID" value="KCW89376"/>
    <property type="gene ID" value="EUGRSUZ_A01673"/>
</dbReference>
<accession>A0A059DG50</accession>
<proteinExistence type="predicted"/>
<reference evidence="1" key="1">
    <citation type="submission" date="2013-07" db="EMBL/GenBank/DDBJ databases">
        <title>The genome of Eucalyptus grandis.</title>
        <authorList>
            <person name="Schmutz J."/>
            <person name="Hayes R."/>
            <person name="Myburg A."/>
            <person name="Tuskan G."/>
            <person name="Grattapaglia D."/>
            <person name="Rokhsar D.S."/>
        </authorList>
    </citation>
    <scope>NUCLEOTIDE SEQUENCE</scope>
    <source>
        <tissue evidence="1">Leaf extractions</tissue>
    </source>
</reference>
<protein>
    <submittedName>
        <fullName evidence="1">Uncharacterized protein</fullName>
    </submittedName>
</protein>
<sequence>MDWIGSLPNAIPREQKKTLKYDLLGKRLVYKQQSSCANLCFGLNFVSGALLAVHGRGASLAFTRSAGSEC</sequence>
<evidence type="ECO:0000313" key="1">
    <source>
        <dbReference type="EMBL" id="KCW89376.1"/>
    </source>
</evidence>
<name>A0A059DG50_EUCGR</name>
<dbReference type="InParanoid" id="A0A059DG50"/>
<dbReference type="EMBL" id="KK198753">
    <property type="protein sequence ID" value="KCW89376.1"/>
    <property type="molecule type" value="Genomic_DNA"/>
</dbReference>